<dbReference type="Pfam" id="PF00959">
    <property type="entry name" value="Phage_lysozyme"/>
    <property type="match status" value="1"/>
</dbReference>
<evidence type="ECO:0000256" key="5">
    <source>
        <dbReference type="ARBA" id="ARBA00023200"/>
    </source>
</evidence>
<dbReference type="GO" id="GO:0003796">
    <property type="term" value="F:lysozyme activity"/>
    <property type="evidence" value="ECO:0007669"/>
    <property type="project" value="UniProtKB-EC"/>
</dbReference>
<keyword evidence="2 7" id="KW-0929">Antimicrobial</keyword>
<dbReference type="EC" id="3.2.1.17" evidence="7"/>
<dbReference type="RefSeq" id="WP_174788221.1">
    <property type="nucleotide sequence ID" value="NZ_CP054580.1"/>
</dbReference>
<dbReference type="InterPro" id="IPR033907">
    <property type="entry name" value="Endolysin_autolysin"/>
</dbReference>
<dbReference type="HAMAP" id="MF_04110">
    <property type="entry name" value="ENDOLYSIN_T4"/>
    <property type="match status" value="1"/>
</dbReference>
<reference evidence="8 9" key="1">
    <citation type="submission" date="2019-12" db="EMBL/GenBank/DDBJ databases">
        <title>Genome sequencing and assembly of endphytes of Porphyra tenera.</title>
        <authorList>
            <person name="Park J.M."/>
            <person name="Shin R."/>
            <person name="Jo S.H."/>
        </authorList>
    </citation>
    <scope>NUCLEOTIDE SEQUENCE [LARGE SCALE GENOMIC DNA]</scope>
    <source>
        <strain evidence="8 9">GPM3</strain>
    </source>
</reference>
<organism evidence="8 9">
    <name type="scientific">Vreelandella titanicae</name>
    <dbReference type="NCBI Taxonomy" id="664683"/>
    <lineage>
        <taxon>Bacteria</taxon>
        <taxon>Pseudomonadati</taxon>
        <taxon>Pseudomonadota</taxon>
        <taxon>Gammaproteobacteria</taxon>
        <taxon>Oceanospirillales</taxon>
        <taxon>Halomonadaceae</taxon>
        <taxon>Vreelandella</taxon>
    </lineage>
</organism>
<evidence type="ECO:0000256" key="2">
    <source>
        <dbReference type="ARBA" id="ARBA00022529"/>
    </source>
</evidence>
<evidence type="ECO:0000256" key="4">
    <source>
        <dbReference type="ARBA" id="ARBA00022801"/>
    </source>
</evidence>
<dbReference type="InterPro" id="IPR034690">
    <property type="entry name" value="Endolysin_T4_type"/>
</dbReference>
<keyword evidence="9" id="KW-1185">Reference proteome</keyword>
<evidence type="ECO:0000256" key="3">
    <source>
        <dbReference type="ARBA" id="ARBA00022638"/>
    </source>
</evidence>
<dbReference type="InterPro" id="IPR023346">
    <property type="entry name" value="Lysozyme-like_dom_sf"/>
</dbReference>
<keyword evidence="6 7" id="KW-0326">Glycosidase</keyword>
<keyword evidence="4 7" id="KW-0378">Hydrolase</keyword>
<accession>A0AAP9NMY4</accession>
<dbReference type="PANTHER" id="PTHR38107">
    <property type="match status" value="1"/>
</dbReference>
<dbReference type="GO" id="GO:0031640">
    <property type="term" value="P:killing of cells of another organism"/>
    <property type="evidence" value="ECO:0007669"/>
    <property type="project" value="UniProtKB-KW"/>
</dbReference>
<sequence length="157" mass="18008">MFNEIEFKRKLDAEGIAFIKKHEGFSTTAYKDSAGIYTIGYGSIQIFGRAVRHDDVITEHQAINQMIIDLETFEHAVNEYVYVYLTQKQYTALVSFTYNVGSHAFKTSTLLKKLNQSDYQAAADELLKWVNAGGERIQGLVNRRNDERALFLEDIKE</sequence>
<protein>
    <recommendedName>
        <fullName evidence="7">Lysozyme</fullName>
        <ecNumber evidence="7">3.2.1.17</ecNumber>
    </recommendedName>
</protein>
<evidence type="ECO:0000313" key="9">
    <source>
        <dbReference type="Proteomes" id="UP000509761"/>
    </source>
</evidence>
<keyword evidence="3 7" id="KW-0081">Bacteriolytic enzyme</keyword>
<gene>
    <name evidence="8" type="ORF">FX987_02392</name>
</gene>
<name>A0AAP9NMY4_9GAMM</name>
<evidence type="ECO:0000256" key="6">
    <source>
        <dbReference type="ARBA" id="ARBA00023295"/>
    </source>
</evidence>
<evidence type="ECO:0000256" key="7">
    <source>
        <dbReference type="RuleBase" id="RU003788"/>
    </source>
</evidence>
<dbReference type="EMBL" id="CP054580">
    <property type="protein sequence ID" value="QKS24610.1"/>
    <property type="molecule type" value="Genomic_DNA"/>
</dbReference>
<dbReference type="SUPFAM" id="SSF53955">
    <property type="entry name" value="Lysozyme-like"/>
    <property type="match status" value="1"/>
</dbReference>
<proteinExistence type="inferred from homology"/>
<dbReference type="CDD" id="cd00737">
    <property type="entry name" value="lyz_endolysin_autolysin"/>
    <property type="match status" value="1"/>
</dbReference>
<dbReference type="InterPro" id="IPR051018">
    <property type="entry name" value="Bacteriophage_GH24"/>
</dbReference>
<evidence type="ECO:0000256" key="1">
    <source>
        <dbReference type="ARBA" id="ARBA00000632"/>
    </source>
</evidence>
<keyword evidence="5" id="KW-1035">Host cytoplasm</keyword>
<dbReference type="InterPro" id="IPR002196">
    <property type="entry name" value="Glyco_hydro_24"/>
</dbReference>
<dbReference type="GO" id="GO:0042742">
    <property type="term" value="P:defense response to bacterium"/>
    <property type="evidence" value="ECO:0007669"/>
    <property type="project" value="UniProtKB-KW"/>
</dbReference>
<dbReference type="Proteomes" id="UP000509761">
    <property type="component" value="Chromosome"/>
</dbReference>
<comment type="catalytic activity">
    <reaction evidence="1 7">
        <text>Hydrolysis of (1-&gt;4)-beta-linkages between N-acetylmuramic acid and N-acetyl-D-glucosamine residues in a peptidoglycan and between N-acetyl-D-glucosamine residues in chitodextrins.</text>
        <dbReference type="EC" id="3.2.1.17"/>
    </reaction>
</comment>
<dbReference type="AlphaFoldDB" id="A0AAP9NMY4"/>
<dbReference type="InterPro" id="IPR023347">
    <property type="entry name" value="Lysozyme_dom_sf"/>
</dbReference>
<dbReference type="GO" id="GO:0016998">
    <property type="term" value="P:cell wall macromolecule catabolic process"/>
    <property type="evidence" value="ECO:0007669"/>
    <property type="project" value="InterPro"/>
</dbReference>
<dbReference type="Gene3D" id="1.10.530.40">
    <property type="match status" value="1"/>
</dbReference>
<dbReference type="PANTHER" id="PTHR38107:SF3">
    <property type="entry name" value="LYSOZYME RRRD-RELATED"/>
    <property type="match status" value="1"/>
</dbReference>
<dbReference type="GO" id="GO:0009253">
    <property type="term" value="P:peptidoglycan catabolic process"/>
    <property type="evidence" value="ECO:0007669"/>
    <property type="project" value="InterPro"/>
</dbReference>
<evidence type="ECO:0000313" key="8">
    <source>
        <dbReference type="EMBL" id="QKS24610.1"/>
    </source>
</evidence>
<comment type="similarity">
    <text evidence="7">Belongs to the glycosyl hydrolase 24 family.</text>
</comment>